<dbReference type="InterPro" id="IPR035965">
    <property type="entry name" value="PAS-like_dom_sf"/>
</dbReference>
<evidence type="ECO:0000256" key="6">
    <source>
        <dbReference type="ARBA" id="ARBA00022630"/>
    </source>
</evidence>
<dbReference type="PANTHER" id="PTHR41523">
    <property type="entry name" value="TWO-COMPONENT SYSTEM SENSOR PROTEIN"/>
    <property type="match status" value="1"/>
</dbReference>
<dbReference type="Pfam" id="PF07536">
    <property type="entry name" value="HWE_HK"/>
    <property type="match status" value="1"/>
</dbReference>
<evidence type="ECO:0000256" key="14">
    <source>
        <dbReference type="ARBA" id="ARBA00023026"/>
    </source>
</evidence>
<evidence type="ECO:0000259" key="17">
    <source>
        <dbReference type="PROSITE" id="PS50110"/>
    </source>
</evidence>
<protein>
    <recommendedName>
        <fullName evidence="2">histidine kinase</fullName>
        <ecNumber evidence="2">2.7.13.3</ecNumber>
    </recommendedName>
</protein>
<keyword evidence="4 16" id="KW-0597">Phosphoprotein</keyword>
<dbReference type="SMART" id="SM00911">
    <property type="entry name" value="HWE_HK"/>
    <property type="match status" value="1"/>
</dbReference>
<keyword evidence="10" id="KW-0547">Nucleotide-binding</keyword>
<dbReference type="GO" id="GO:0004673">
    <property type="term" value="F:protein histidine kinase activity"/>
    <property type="evidence" value="ECO:0007669"/>
    <property type="project" value="UniProtKB-EC"/>
</dbReference>
<dbReference type="EMBL" id="PYGB01000001">
    <property type="protein sequence ID" value="PSK88208.1"/>
    <property type="molecule type" value="Genomic_DNA"/>
</dbReference>
<dbReference type="InterPro" id="IPR036890">
    <property type="entry name" value="HATPase_C_sf"/>
</dbReference>
<comment type="catalytic activity">
    <reaction evidence="1">
        <text>ATP + protein L-histidine = ADP + protein N-phospho-L-histidine.</text>
        <dbReference type="EC" id="2.7.13.3"/>
    </reaction>
</comment>
<dbReference type="SUPFAM" id="SSF55785">
    <property type="entry name" value="PYP-like sensor domain (PAS domain)"/>
    <property type="match status" value="1"/>
</dbReference>
<dbReference type="InterPro" id="IPR011102">
    <property type="entry name" value="Sig_transdc_His_kinase_HWE"/>
</dbReference>
<dbReference type="GO" id="GO:0000160">
    <property type="term" value="P:phosphorelay signal transduction system"/>
    <property type="evidence" value="ECO:0007669"/>
    <property type="project" value="InterPro"/>
</dbReference>
<keyword evidence="13" id="KW-0157">Chromophore</keyword>
<keyword evidence="15" id="KW-0675">Receptor</keyword>
<evidence type="ECO:0000256" key="3">
    <source>
        <dbReference type="ARBA" id="ARBA00022543"/>
    </source>
</evidence>
<reference evidence="20 21" key="1">
    <citation type="submission" date="2017-03" db="EMBL/GenBank/DDBJ databases">
        <authorList>
            <person name="Afonso C.L."/>
            <person name="Miller P.J."/>
            <person name="Scott M.A."/>
            <person name="Spackman E."/>
            <person name="Goraichik I."/>
            <person name="Dimitrov K.M."/>
            <person name="Suarez D.L."/>
            <person name="Swayne D.E."/>
        </authorList>
    </citation>
    <scope>NUCLEOTIDE SEQUENCE [LARGE SCALE GENOMIC DNA]</scope>
    <source>
        <strain evidence="20 21">CECT 8367</strain>
    </source>
</reference>
<evidence type="ECO:0000256" key="16">
    <source>
        <dbReference type="PROSITE-ProRule" id="PRU00169"/>
    </source>
</evidence>
<evidence type="ECO:0000256" key="5">
    <source>
        <dbReference type="ARBA" id="ARBA00022606"/>
    </source>
</evidence>
<evidence type="ECO:0000256" key="1">
    <source>
        <dbReference type="ARBA" id="ARBA00000085"/>
    </source>
</evidence>
<keyword evidence="5" id="KW-0716">Sensory transduction</keyword>
<feature type="domain" description="Response regulatory" evidence="17">
    <location>
        <begin position="353"/>
        <end position="463"/>
    </location>
</feature>
<dbReference type="PANTHER" id="PTHR41523:SF8">
    <property type="entry name" value="ETHYLENE RESPONSE SENSOR PROTEIN"/>
    <property type="match status" value="1"/>
</dbReference>
<keyword evidence="6" id="KW-0285">Flavoprotein</keyword>
<sequence>MSSERPTAGMEDVTELTAGADHLRLVLAVGEIGVWDLDVTTGKAWRSLRHDQIFGYDKQLPSWSYEDFLSHVVEEDRARVDEAYGTALAEKRNWSFDCRILRADGKLRWIAAHGRHVVDPQNGHERIIGHVIDITESKEAEERLRLVTSELNHRTRNMLSVLQGMVRMSARRASSVADLERSLLGRMEALSRSHALTVQLSESALRIWDVINSAVSPFAPEPDRFSVSGATDATLAPKIAESLSLALYELTTNAIKYGALSTGEGRVSVNVSRLAPGRAQVVWRETGGPRVSPPAQRGFGSTLLRSILRAEEGEVRIDFAETGVVCVIELPVGHDVAESERATHGEGQLDGRRVMVVEDEFLIAISLEMALGEQGALVEGPYTRLDEAQKAVSSRPDAAVLDVRLGSESSLPLARDLAGLGVPLLFVTGNVDGEELKQEFPEAQVLSKPVSEDRVVAELKRLIERRPVAR</sequence>
<dbReference type="Gene3D" id="3.30.565.10">
    <property type="entry name" value="Histidine kinase-like ATPase, C-terminal domain"/>
    <property type="match status" value="1"/>
</dbReference>
<evidence type="ECO:0000313" key="20">
    <source>
        <dbReference type="EMBL" id="SLN28546.1"/>
    </source>
</evidence>
<keyword evidence="7" id="KW-0288">FMN</keyword>
<accession>A0A1X6YRK1</accession>
<keyword evidence="9" id="KW-0677">Repeat</keyword>
<gene>
    <name evidence="19" type="ORF">CLV79_10140</name>
    <name evidence="20" type="ORF">LOS8367_01046</name>
</gene>
<dbReference type="InterPro" id="IPR000014">
    <property type="entry name" value="PAS"/>
</dbReference>
<dbReference type="InterPro" id="IPR001610">
    <property type="entry name" value="PAC"/>
</dbReference>
<evidence type="ECO:0000256" key="9">
    <source>
        <dbReference type="ARBA" id="ARBA00022737"/>
    </source>
</evidence>
<dbReference type="InterPro" id="IPR013655">
    <property type="entry name" value="PAS_fold_3"/>
</dbReference>
<feature type="modified residue" description="4-aspartylphosphate" evidence="16">
    <location>
        <position position="402"/>
    </location>
</feature>
<dbReference type="EC" id="2.7.13.3" evidence="2"/>
<dbReference type="SUPFAM" id="SSF52172">
    <property type="entry name" value="CheY-like"/>
    <property type="match status" value="1"/>
</dbReference>
<dbReference type="PROSITE" id="PS50110">
    <property type="entry name" value="RESPONSE_REGULATORY"/>
    <property type="match status" value="1"/>
</dbReference>
<evidence type="ECO:0000256" key="4">
    <source>
        <dbReference type="ARBA" id="ARBA00022553"/>
    </source>
</evidence>
<evidence type="ECO:0000256" key="7">
    <source>
        <dbReference type="ARBA" id="ARBA00022643"/>
    </source>
</evidence>
<evidence type="ECO:0000256" key="13">
    <source>
        <dbReference type="ARBA" id="ARBA00022991"/>
    </source>
</evidence>
<evidence type="ECO:0000256" key="12">
    <source>
        <dbReference type="ARBA" id="ARBA00022840"/>
    </source>
</evidence>
<dbReference type="Gene3D" id="3.30.450.20">
    <property type="entry name" value="PAS domain"/>
    <property type="match status" value="1"/>
</dbReference>
<proteinExistence type="predicted"/>
<evidence type="ECO:0000313" key="19">
    <source>
        <dbReference type="EMBL" id="PSK88208.1"/>
    </source>
</evidence>
<evidence type="ECO:0000256" key="15">
    <source>
        <dbReference type="ARBA" id="ARBA00023170"/>
    </source>
</evidence>
<dbReference type="GO" id="GO:0005524">
    <property type="term" value="F:ATP binding"/>
    <property type="evidence" value="ECO:0007669"/>
    <property type="project" value="UniProtKB-KW"/>
</dbReference>
<evidence type="ECO:0000256" key="2">
    <source>
        <dbReference type="ARBA" id="ARBA00012438"/>
    </source>
</evidence>
<keyword evidence="22" id="KW-1185">Reference proteome</keyword>
<evidence type="ECO:0000256" key="11">
    <source>
        <dbReference type="ARBA" id="ARBA00022777"/>
    </source>
</evidence>
<dbReference type="NCBIfam" id="TIGR00229">
    <property type="entry name" value="sensory_box"/>
    <property type="match status" value="1"/>
</dbReference>
<dbReference type="InterPro" id="IPR001789">
    <property type="entry name" value="Sig_transdc_resp-reg_receiver"/>
</dbReference>
<dbReference type="CDD" id="cd00130">
    <property type="entry name" value="PAS"/>
    <property type="match status" value="1"/>
</dbReference>
<dbReference type="InterPro" id="IPR000700">
    <property type="entry name" value="PAS-assoc_C"/>
</dbReference>
<keyword evidence="12" id="KW-0067">ATP-binding</keyword>
<name>A0A1X6YRK1_9RHOB</name>
<evidence type="ECO:0000313" key="22">
    <source>
        <dbReference type="Proteomes" id="UP000240624"/>
    </source>
</evidence>
<dbReference type="InterPro" id="IPR011006">
    <property type="entry name" value="CheY-like_superfamily"/>
</dbReference>
<dbReference type="Pfam" id="PF08447">
    <property type="entry name" value="PAS_3"/>
    <property type="match status" value="1"/>
</dbReference>
<feature type="domain" description="PAC" evidence="18">
    <location>
        <begin position="94"/>
        <end position="146"/>
    </location>
</feature>
<evidence type="ECO:0000313" key="21">
    <source>
        <dbReference type="Proteomes" id="UP000193495"/>
    </source>
</evidence>
<dbReference type="Proteomes" id="UP000193495">
    <property type="component" value="Unassembled WGS sequence"/>
</dbReference>
<dbReference type="PROSITE" id="PS50113">
    <property type="entry name" value="PAC"/>
    <property type="match status" value="1"/>
</dbReference>
<dbReference type="Gene3D" id="3.40.50.2300">
    <property type="match status" value="1"/>
</dbReference>
<keyword evidence="3" id="KW-0600">Photoreceptor protein</keyword>
<keyword evidence="14" id="KW-0843">Virulence</keyword>
<keyword evidence="11 20" id="KW-0418">Kinase</keyword>
<dbReference type="AlphaFoldDB" id="A0A1X6YRK1"/>
<dbReference type="GO" id="GO:0009881">
    <property type="term" value="F:photoreceptor activity"/>
    <property type="evidence" value="ECO:0007669"/>
    <property type="project" value="UniProtKB-KW"/>
</dbReference>
<keyword evidence="8 20" id="KW-0808">Transferase</keyword>
<evidence type="ECO:0000256" key="10">
    <source>
        <dbReference type="ARBA" id="ARBA00022741"/>
    </source>
</evidence>
<organism evidence="20 21">
    <name type="scientific">Limimaricola soesokkakensis</name>
    <dbReference type="NCBI Taxonomy" id="1343159"/>
    <lineage>
        <taxon>Bacteria</taxon>
        <taxon>Pseudomonadati</taxon>
        <taxon>Pseudomonadota</taxon>
        <taxon>Alphaproteobacteria</taxon>
        <taxon>Rhodobacterales</taxon>
        <taxon>Paracoccaceae</taxon>
        <taxon>Limimaricola</taxon>
    </lineage>
</organism>
<reference evidence="19 22" key="2">
    <citation type="submission" date="2018-03" db="EMBL/GenBank/DDBJ databases">
        <title>Genomic Encyclopedia of Archaeal and Bacterial Type Strains, Phase II (KMG-II): from individual species to whole genera.</title>
        <authorList>
            <person name="Goeker M."/>
        </authorList>
    </citation>
    <scope>NUCLEOTIDE SEQUENCE [LARGE SCALE GENOMIC DNA]</scope>
    <source>
        <strain evidence="19 22">DSM 29956</strain>
    </source>
</reference>
<dbReference type="SMART" id="SM00086">
    <property type="entry name" value="PAC"/>
    <property type="match status" value="1"/>
</dbReference>
<dbReference type="SMART" id="SM00448">
    <property type="entry name" value="REC"/>
    <property type="match status" value="1"/>
</dbReference>
<evidence type="ECO:0000256" key="8">
    <source>
        <dbReference type="ARBA" id="ARBA00022679"/>
    </source>
</evidence>
<dbReference type="Proteomes" id="UP000240624">
    <property type="component" value="Unassembled WGS sequence"/>
</dbReference>
<dbReference type="Gene3D" id="2.10.70.100">
    <property type="match status" value="1"/>
</dbReference>
<dbReference type="SUPFAM" id="SSF55874">
    <property type="entry name" value="ATPase domain of HSP90 chaperone/DNA topoisomerase II/histidine kinase"/>
    <property type="match status" value="1"/>
</dbReference>
<dbReference type="EMBL" id="FWFY01000002">
    <property type="protein sequence ID" value="SLN28546.1"/>
    <property type="molecule type" value="Genomic_DNA"/>
</dbReference>
<evidence type="ECO:0000259" key="18">
    <source>
        <dbReference type="PROSITE" id="PS50113"/>
    </source>
</evidence>